<sequence length="507" mass="58502">MKFNEKLDFLMTVTKTSNSALSLYTSVDASYISRLRRGERRLPRNENFSRKMSEYLAGHFASPIQKRTLFETLGYELKAETEQGLSSLIYQWLMTDDSDNPSLSHGYFSDFPEIEFRKKPDTTDSRFSPPNPRDTGTSVYLGNEGKRAAFLCFLSQLIEEKKPQTVLFFSDEDAAWSIEDPKFISQWQEMMLQIIGNGHKIIVIHNLQSPLDELVKVCDCWLPLQLTGSVSAYYCPLARDGIFRRTMYIAPENSVLFSSGVRGNTGPHSNILMNDKEIVSSFEEEFYQFLKMCRHLFWVVRPNSLESLIHMIMEFDKEPADTTVRSGYLTINTMSQALFESIVSNRFDRKDFFLDFFSRWKVSFRKLMRTHVYSEILHLPSVETIKEGKLKIVFSELANGTPLYYTVEECIQHLGNMIHMLKTNDNYHLYLTGESRLNNGFLYFKDNFGALILNASVPPAISLTDEDTTLAVIHTILSAHSNMFSYPEPLRKDAIEKLQKTIDNLRK</sequence>
<accession>A0A1M6J0G1</accession>
<dbReference type="OrthoDB" id="2738at2"/>
<evidence type="ECO:0000313" key="2">
    <source>
        <dbReference type="Proteomes" id="UP000184342"/>
    </source>
</evidence>
<dbReference type="RefSeq" id="WP_073994166.1">
    <property type="nucleotide sequence ID" value="NZ_FQYT01000020.1"/>
</dbReference>
<organism evidence="1 2">
    <name type="scientific">Parasporobacterium paucivorans DSM 15970</name>
    <dbReference type="NCBI Taxonomy" id="1122934"/>
    <lineage>
        <taxon>Bacteria</taxon>
        <taxon>Bacillati</taxon>
        <taxon>Bacillota</taxon>
        <taxon>Clostridia</taxon>
        <taxon>Lachnospirales</taxon>
        <taxon>Lachnospiraceae</taxon>
        <taxon>Parasporobacterium</taxon>
    </lineage>
</organism>
<dbReference type="EMBL" id="FQYT01000020">
    <property type="protein sequence ID" value="SHJ40140.1"/>
    <property type="molecule type" value="Genomic_DNA"/>
</dbReference>
<dbReference type="Proteomes" id="UP000184342">
    <property type="component" value="Unassembled WGS sequence"/>
</dbReference>
<evidence type="ECO:0000313" key="1">
    <source>
        <dbReference type="EMBL" id="SHJ40140.1"/>
    </source>
</evidence>
<gene>
    <name evidence="1" type="ORF">SAMN02745691_01885</name>
</gene>
<proteinExistence type="predicted"/>
<protein>
    <submittedName>
        <fullName evidence="1">Uncharacterized protein</fullName>
    </submittedName>
</protein>
<name>A0A1M6J0G1_9FIRM</name>
<keyword evidence="2" id="KW-1185">Reference proteome</keyword>
<reference evidence="1 2" key="1">
    <citation type="submission" date="2016-11" db="EMBL/GenBank/DDBJ databases">
        <authorList>
            <person name="Jaros S."/>
            <person name="Januszkiewicz K."/>
            <person name="Wedrychowicz H."/>
        </authorList>
    </citation>
    <scope>NUCLEOTIDE SEQUENCE [LARGE SCALE GENOMIC DNA]</scope>
    <source>
        <strain evidence="1 2">DSM 15970</strain>
    </source>
</reference>
<dbReference type="STRING" id="1122934.SAMN02745691_01885"/>
<dbReference type="AlphaFoldDB" id="A0A1M6J0G1"/>